<evidence type="ECO:0000259" key="3">
    <source>
        <dbReference type="Pfam" id="PF11887"/>
    </source>
</evidence>
<dbReference type="InterPro" id="IPR003399">
    <property type="entry name" value="Mce/MlaD"/>
</dbReference>
<keyword evidence="5" id="KW-1185">Reference proteome</keyword>
<dbReference type="InterPro" id="IPR005693">
    <property type="entry name" value="Mce"/>
</dbReference>
<name>A0A917RPX3_9NOCA</name>
<evidence type="ECO:0000313" key="5">
    <source>
        <dbReference type="Proteomes" id="UP000638263"/>
    </source>
</evidence>
<reference evidence="4" key="2">
    <citation type="submission" date="2020-09" db="EMBL/GenBank/DDBJ databases">
        <authorList>
            <person name="Sun Q."/>
            <person name="Zhou Y."/>
        </authorList>
    </citation>
    <scope>NUCLEOTIDE SEQUENCE</scope>
    <source>
        <strain evidence="4">CGMCC 4.3508</strain>
    </source>
</reference>
<dbReference type="EMBL" id="BMMH01000007">
    <property type="protein sequence ID" value="GGL17925.1"/>
    <property type="molecule type" value="Genomic_DNA"/>
</dbReference>
<dbReference type="Proteomes" id="UP000638263">
    <property type="component" value="Unassembled WGS sequence"/>
</dbReference>
<gene>
    <name evidence="4" type="ORF">GCM10011588_35790</name>
</gene>
<dbReference type="InterPro" id="IPR024516">
    <property type="entry name" value="Mce_C"/>
</dbReference>
<dbReference type="NCBIfam" id="TIGR00996">
    <property type="entry name" value="Mtu_fam_mce"/>
    <property type="match status" value="1"/>
</dbReference>
<dbReference type="AlphaFoldDB" id="A0A917RPX3"/>
<dbReference type="GO" id="GO:0051701">
    <property type="term" value="P:biological process involved in interaction with host"/>
    <property type="evidence" value="ECO:0007669"/>
    <property type="project" value="TreeGrafter"/>
</dbReference>
<dbReference type="InterPro" id="IPR052336">
    <property type="entry name" value="MlaD_Phospholipid_Transporter"/>
</dbReference>
<feature type="transmembrane region" description="Helical" evidence="1">
    <location>
        <begin position="39"/>
        <end position="64"/>
    </location>
</feature>
<organism evidence="4 5">
    <name type="scientific">Nocardia jinanensis</name>
    <dbReference type="NCBI Taxonomy" id="382504"/>
    <lineage>
        <taxon>Bacteria</taxon>
        <taxon>Bacillati</taxon>
        <taxon>Actinomycetota</taxon>
        <taxon>Actinomycetes</taxon>
        <taxon>Mycobacteriales</taxon>
        <taxon>Nocardiaceae</taxon>
        <taxon>Nocardia</taxon>
    </lineage>
</organism>
<dbReference type="PANTHER" id="PTHR33371:SF19">
    <property type="entry name" value="MCE-FAMILY PROTEIN MCE4A"/>
    <property type="match status" value="1"/>
</dbReference>
<sequence>MALVANETQSWAYRPLSGSQPPGPPAGRRRRDRLRSLSAAGRPAAGLVALSAGIAIVVLAVTLFQGGFADTVAVTVHSPRAGLVMYPDAEVKLRGVTVGAVHSIAERSDGTAEIELAIDRGQLDRIPGDVTVDIASTTVFGAKYIQLVPPDRPSDRRLEAGQVFAAESVTVEINTVFQQLTQVLGEIQPEKLNETLGALANAMRGRGDRVGQMLVDLEAFLAKLEPGLPALRADLAMAPQVAGTYADSAQPLVDTVANATKLSNTVVEEQQQLDVLLMSLIGLADTGNRVIGDNGAALASSLDALVPTTDLTNRYRTALTCALDGLGYLASVKPVQVPGIGLSANFLWGVEPYRYPDHLPKVAAKGGPQCSMLPVGYEDFPPFVVTDVGADPNAGPFRPGLTLNTESLARALFGPAAAGKEAPR</sequence>
<evidence type="ECO:0000259" key="2">
    <source>
        <dbReference type="Pfam" id="PF02470"/>
    </source>
</evidence>
<proteinExistence type="predicted"/>
<evidence type="ECO:0000313" key="4">
    <source>
        <dbReference type="EMBL" id="GGL17925.1"/>
    </source>
</evidence>
<dbReference type="GO" id="GO:0005576">
    <property type="term" value="C:extracellular region"/>
    <property type="evidence" value="ECO:0007669"/>
    <property type="project" value="TreeGrafter"/>
</dbReference>
<keyword evidence="1" id="KW-0812">Transmembrane</keyword>
<dbReference type="PANTHER" id="PTHR33371">
    <property type="entry name" value="INTERMEMBRANE PHOSPHOLIPID TRANSPORT SYSTEM BINDING PROTEIN MLAD-RELATED"/>
    <property type="match status" value="1"/>
</dbReference>
<evidence type="ECO:0000256" key="1">
    <source>
        <dbReference type="SAM" id="Phobius"/>
    </source>
</evidence>
<feature type="domain" description="Mce/MlaD" evidence="2">
    <location>
        <begin position="71"/>
        <end position="150"/>
    </location>
</feature>
<accession>A0A917RPX3</accession>
<dbReference type="Pfam" id="PF11887">
    <property type="entry name" value="Mce4_CUP1"/>
    <property type="match status" value="1"/>
</dbReference>
<dbReference type="Pfam" id="PF02470">
    <property type="entry name" value="MlaD"/>
    <property type="match status" value="1"/>
</dbReference>
<protein>
    <submittedName>
        <fullName evidence="4">Virulence factor</fullName>
    </submittedName>
</protein>
<keyword evidence="1" id="KW-1133">Transmembrane helix</keyword>
<feature type="domain" description="Mammalian cell entry C-terminal" evidence="3">
    <location>
        <begin position="155"/>
        <end position="368"/>
    </location>
</feature>
<keyword evidence="1" id="KW-0472">Membrane</keyword>
<comment type="caution">
    <text evidence="4">The sequence shown here is derived from an EMBL/GenBank/DDBJ whole genome shotgun (WGS) entry which is preliminary data.</text>
</comment>
<reference evidence="4" key="1">
    <citation type="journal article" date="2014" name="Int. J. Syst. Evol. Microbiol.">
        <title>Complete genome sequence of Corynebacterium casei LMG S-19264T (=DSM 44701T), isolated from a smear-ripened cheese.</title>
        <authorList>
            <consortium name="US DOE Joint Genome Institute (JGI-PGF)"/>
            <person name="Walter F."/>
            <person name="Albersmeier A."/>
            <person name="Kalinowski J."/>
            <person name="Ruckert C."/>
        </authorList>
    </citation>
    <scope>NUCLEOTIDE SEQUENCE</scope>
    <source>
        <strain evidence="4">CGMCC 4.3508</strain>
    </source>
</reference>